<dbReference type="RefSeq" id="XP_002672389.1">
    <property type="nucleotide sequence ID" value="XM_002672343.1"/>
</dbReference>
<evidence type="ECO:0000313" key="6">
    <source>
        <dbReference type="Proteomes" id="UP000006671"/>
    </source>
</evidence>
<dbReference type="STRING" id="5762.D2VU83"/>
<dbReference type="Gene3D" id="3.40.50.300">
    <property type="entry name" value="P-loop containing nucleotide triphosphate hydrolases"/>
    <property type="match status" value="1"/>
</dbReference>
<dbReference type="KEGG" id="ngr:NAEGRDRAFT_83272"/>
<dbReference type="SUPFAM" id="SSF50465">
    <property type="entry name" value="EF-Tu/eEF-1alpha/eIF2-gamma C-terminal domain"/>
    <property type="match status" value="1"/>
</dbReference>
<dbReference type="PANTHER" id="PTHR23115">
    <property type="entry name" value="TRANSLATION FACTOR"/>
    <property type="match status" value="1"/>
</dbReference>
<dbReference type="OrthoDB" id="342024at2759"/>
<keyword evidence="5" id="KW-0251">Elongation factor</keyword>
<dbReference type="Pfam" id="PF00009">
    <property type="entry name" value="GTP_EFTU"/>
    <property type="match status" value="1"/>
</dbReference>
<keyword evidence="5" id="KW-0648">Protein biosynthesis</keyword>
<evidence type="ECO:0000259" key="4">
    <source>
        <dbReference type="PROSITE" id="PS51722"/>
    </source>
</evidence>
<dbReference type="InterPro" id="IPR027417">
    <property type="entry name" value="P-loop_NTPase"/>
</dbReference>
<dbReference type="EMBL" id="GG738898">
    <property type="protein sequence ID" value="EFC39645.1"/>
    <property type="molecule type" value="Genomic_DNA"/>
</dbReference>
<evidence type="ECO:0000256" key="2">
    <source>
        <dbReference type="ARBA" id="ARBA00022741"/>
    </source>
</evidence>
<evidence type="ECO:0000256" key="1">
    <source>
        <dbReference type="ARBA" id="ARBA00007249"/>
    </source>
</evidence>
<dbReference type="GO" id="GO:0005525">
    <property type="term" value="F:GTP binding"/>
    <property type="evidence" value="ECO:0007669"/>
    <property type="project" value="UniProtKB-KW"/>
</dbReference>
<dbReference type="GO" id="GO:0003924">
    <property type="term" value="F:GTPase activity"/>
    <property type="evidence" value="ECO:0007669"/>
    <property type="project" value="InterPro"/>
</dbReference>
<dbReference type="SUPFAM" id="SSF50447">
    <property type="entry name" value="Translation proteins"/>
    <property type="match status" value="1"/>
</dbReference>
<dbReference type="InterPro" id="IPR054696">
    <property type="entry name" value="GTP-eEF1A_C"/>
</dbReference>
<accession>D2VU83</accession>
<proteinExistence type="inferred from homology"/>
<dbReference type="Gene3D" id="2.40.30.10">
    <property type="entry name" value="Translation factors"/>
    <property type="match status" value="2"/>
</dbReference>
<dbReference type="GeneID" id="8857657"/>
<evidence type="ECO:0000256" key="3">
    <source>
        <dbReference type="ARBA" id="ARBA00023134"/>
    </source>
</evidence>
<comment type="similarity">
    <text evidence="1">Belongs to the TRAFAC class translation factor GTPase superfamily. Classic translation factor GTPase family. EF-Tu/EF-1A subfamily.</text>
</comment>
<evidence type="ECO:0000313" key="5">
    <source>
        <dbReference type="EMBL" id="EFC39645.1"/>
    </source>
</evidence>
<dbReference type="SUPFAM" id="SSF52540">
    <property type="entry name" value="P-loop containing nucleoside triphosphate hydrolases"/>
    <property type="match status" value="1"/>
</dbReference>
<dbReference type="InterPro" id="IPR050100">
    <property type="entry name" value="TRAFAC_GTPase_members"/>
</dbReference>
<dbReference type="Pfam" id="PF22594">
    <property type="entry name" value="GTP-eEF1A_C"/>
    <property type="match status" value="1"/>
</dbReference>
<dbReference type="InterPro" id="IPR000795">
    <property type="entry name" value="T_Tr_GTP-bd_dom"/>
</dbReference>
<dbReference type="AlphaFoldDB" id="D2VU83"/>
<organism evidence="6">
    <name type="scientific">Naegleria gruberi</name>
    <name type="common">Amoeba</name>
    <dbReference type="NCBI Taxonomy" id="5762"/>
    <lineage>
        <taxon>Eukaryota</taxon>
        <taxon>Discoba</taxon>
        <taxon>Heterolobosea</taxon>
        <taxon>Tetramitia</taxon>
        <taxon>Eutetramitia</taxon>
        <taxon>Vahlkampfiidae</taxon>
        <taxon>Naegleria</taxon>
    </lineage>
</organism>
<dbReference type="PROSITE" id="PS51722">
    <property type="entry name" value="G_TR_2"/>
    <property type="match status" value="1"/>
</dbReference>
<dbReference type="InParanoid" id="D2VU83"/>
<dbReference type="InterPro" id="IPR009000">
    <property type="entry name" value="Transl_B-barrel_sf"/>
</dbReference>
<sequence length="429" mass="48486">MIEKPTLSIVFLGRVDSGKSTLAGRLLHSLGTVNDSIIERLQVESREFGFAKTHYANVLSRTREETRRGRSIHLAYSRAETKHFHINIIDAPAAPFVKSMIRGISQANVGIIVLDAESGSLEQQTVKEILLTTQSLGEFQLIFCVNKMDSMFVANSETKFKEIQNSEMSKIYKMHGYKGDPLLIPVSAWTGDNVVDCCDMKWYKGPTLLDAINSLKIPTYLEDKPLRIPISKVYNKRGKPIVFGKIESGILKLDSKLRCTPNKKVPHVTIESIEIFRERVSEAKAGQFVTIKLQNVRRSDVKSGMVLSDSRNDPAREVLCFKAEIIVLKRTAIKIGYKPTFHCHSLQTRCQFIQFYECSKMPLKTERKENPSELRRGQVARVLLKPDNPISLETLQNIPKLGKFIMRDNGCVCVVGIVKDITFVDEHIC</sequence>
<dbReference type="PRINTS" id="PR00315">
    <property type="entry name" value="ELONGATNFCT"/>
</dbReference>
<dbReference type="Pfam" id="PF03144">
    <property type="entry name" value="GTP_EFTU_D2"/>
    <property type="match status" value="1"/>
</dbReference>
<dbReference type="InterPro" id="IPR004161">
    <property type="entry name" value="EFTu-like_2"/>
</dbReference>
<reference evidence="5 6" key="1">
    <citation type="journal article" date="2010" name="Cell">
        <title>The genome of Naegleria gruberi illuminates early eukaryotic versatility.</title>
        <authorList>
            <person name="Fritz-Laylin L.K."/>
            <person name="Prochnik S.E."/>
            <person name="Ginger M.L."/>
            <person name="Dacks J.B."/>
            <person name="Carpenter M.L."/>
            <person name="Field M.C."/>
            <person name="Kuo A."/>
            <person name="Paredez A."/>
            <person name="Chapman J."/>
            <person name="Pham J."/>
            <person name="Shu S."/>
            <person name="Neupane R."/>
            <person name="Cipriano M."/>
            <person name="Mancuso J."/>
            <person name="Tu H."/>
            <person name="Salamov A."/>
            <person name="Lindquist E."/>
            <person name="Shapiro H."/>
            <person name="Lucas S."/>
            <person name="Grigoriev I.V."/>
            <person name="Cande W.Z."/>
            <person name="Fulton C."/>
            <person name="Rokhsar D.S."/>
            <person name="Dawson S.C."/>
        </authorList>
    </citation>
    <scope>NUCLEOTIDE SEQUENCE [LARGE SCALE GENOMIC DNA]</scope>
    <source>
        <strain evidence="5 6">NEG-M</strain>
    </source>
</reference>
<dbReference type="GO" id="GO:0003746">
    <property type="term" value="F:translation elongation factor activity"/>
    <property type="evidence" value="ECO:0007669"/>
    <property type="project" value="UniProtKB-KW"/>
</dbReference>
<dbReference type="VEuPathDB" id="AmoebaDB:NAEGRDRAFT_83272"/>
<keyword evidence="6" id="KW-1185">Reference proteome</keyword>
<gene>
    <name evidence="5" type="ORF">NAEGRDRAFT_83272</name>
</gene>
<feature type="domain" description="Tr-type G" evidence="4">
    <location>
        <begin position="4"/>
        <end position="219"/>
    </location>
</feature>
<name>D2VU83_NAEGR</name>
<keyword evidence="2" id="KW-0547">Nucleotide-binding</keyword>
<dbReference type="Proteomes" id="UP000006671">
    <property type="component" value="Unassembled WGS sequence"/>
</dbReference>
<dbReference type="eggNOG" id="KOG0052">
    <property type="taxonomic scope" value="Eukaryota"/>
</dbReference>
<keyword evidence="3" id="KW-0342">GTP-binding</keyword>
<dbReference type="InterPro" id="IPR009001">
    <property type="entry name" value="Transl_elong_EF1A/Init_IF2_C"/>
</dbReference>
<protein>
    <submittedName>
        <fullName evidence="5">Elongation factor 1 alpha</fullName>
    </submittedName>
</protein>